<dbReference type="GeneID" id="6758074"/>
<dbReference type="InterPro" id="IPR056423">
    <property type="entry name" value="BACK_BPM_SPOP"/>
</dbReference>
<dbReference type="Gene3D" id="6.20.250.50">
    <property type="match status" value="1"/>
</dbReference>
<comment type="subcellular location">
    <subcellularLocation>
        <location evidence="1">Nucleus</location>
    </subcellularLocation>
</comment>
<dbReference type="InterPro" id="IPR002083">
    <property type="entry name" value="MATH/TRAF_dom"/>
</dbReference>
<keyword evidence="4" id="KW-0833">Ubl conjugation pathway</keyword>
<dbReference type="InterPro" id="IPR008974">
    <property type="entry name" value="TRAF-like"/>
</dbReference>
<dbReference type="InterPro" id="IPR011333">
    <property type="entry name" value="SKP1/BTB/POZ_sf"/>
</dbReference>
<dbReference type="Gene3D" id="6.10.250.3030">
    <property type="match status" value="1"/>
</dbReference>
<feature type="domain" description="BTB" evidence="6">
    <location>
        <begin position="192"/>
        <end position="254"/>
    </location>
</feature>
<dbReference type="Gene3D" id="2.60.210.10">
    <property type="entry name" value="Apoptosis, Tumor Necrosis Factor Receptor Associated Protein 2, Chain A"/>
    <property type="match status" value="1"/>
</dbReference>
<evidence type="ECO:0000259" key="6">
    <source>
        <dbReference type="PROSITE" id="PS50097"/>
    </source>
</evidence>
<feature type="domain" description="MATH" evidence="7">
    <location>
        <begin position="23"/>
        <end position="153"/>
    </location>
</feature>
<dbReference type="CDD" id="cd14821">
    <property type="entry name" value="BACK_SPOP_like"/>
    <property type="match status" value="1"/>
</dbReference>
<comment type="similarity">
    <text evidence="3">Belongs to the Tdpoz family.</text>
</comment>
<organism evidence="8 9">
    <name type="scientific">Trichoplax adhaerens</name>
    <name type="common">Trichoplax reptans</name>
    <dbReference type="NCBI Taxonomy" id="10228"/>
    <lineage>
        <taxon>Eukaryota</taxon>
        <taxon>Metazoa</taxon>
        <taxon>Placozoa</taxon>
        <taxon>Uniplacotomia</taxon>
        <taxon>Trichoplacea</taxon>
        <taxon>Trichoplacidae</taxon>
        <taxon>Trichoplax</taxon>
    </lineage>
</organism>
<dbReference type="SUPFAM" id="SSF54695">
    <property type="entry name" value="POZ domain"/>
    <property type="match status" value="1"/>
</dbReference>
<dbReference type="PROSITE" id="PS50144">
    <property type="entry name" value="MATH"/>
    <property type="match status" value="1"/>
</dbReference>
<dbReference type="SMART" id="SM00225">
    <property type="entry name" value="BTB"/>
    <property type="match status" value="1"/>
</dbReference>
<dbReference type="FunFam" id="2.60.210.10:FF:000003">
    <property type="entry name" value="Speckle-type POZ protein-like a"/>
    <property type="match status" value="1"/>
</dbReference>
<evidence type="ECO:0000256" key="4">
    <source>
        <dbReference type="ARBA" id="ARBA00022786"/>
    </source>
</evidence>
<dbReference type="GO" id="GO:0043161">
    <property type="term" value="P:proteasome-mediated ubiquitin-dependent protein catabolic process"/>
    <property type="evidence" value="ECO:0000318"/>
    <property type="project" value="GO_Central"/>
</dbReference>
<dbReference type="HOGENOM" id="CLU_004253_2_0_1"/>
<dbReference type="InParanoid" id="B3S989"/>
<accession>B3S989</accession>
<dbReference type="AlphaFoldDB" id="B3S989"/>
<dbReference type="KEGG" id="tad:TRIADDRAFT_31476"/>
<dbReference type="InterPro" id="IPR000210">
    <property type="entry name" value="BTB/POZ_dom"/>
</dbReference>
<dbReference type="Pfam" id="PF24570">
    <property type="entry name" value="BACK_BPM_SPOP"/>
    <property type="match status" value="1"/>
</dbReference>
<evidence type="ECO:0000256" key="3">
    <source>
        <dbReference type="ARBA" id="ARBA00010846"/>
    </source>
</evidence>
<evidence type="ECO:0000256" key="5">
    <source>
        <dbReference type="ARBA" id="ARBA00023242"/>
    </source>
</evidence>
<dbReference type="Proteomes" id="UP000009022">
    <property type="component" value="Unassembled WGS sequence"/>
</dbReference>
<dbReference type="GO" id="GO:0031625">
    <property type="term" value="F:ubiquitin protein ligase binding"/>
    <property type="evidence" value="ECO:0000318"/>
    <property type="project" value="GO_Central"/>
</dbReference>
<comment type="pathway">
    <text evidence="2">Protein modification; protein ubiquitination.</text>
</comment>
<dbReference type="FunCoup" id="B3S989">
    <property type="interactions" value="1130"/>
</dbReference>
<dbReference type="PANTHER" id="PTHR24413">
    <property type="entry name" value="SPECKLE-TYPE POZ PROTEIN"/>
    <property type="match status" value="1"/>
</dbReference>
<protein>
    <recommendedName>
        <fullName evidence="10">BTB domain-containing protein</fullName>
    </recommendedName>
</protein>
<dbReference type="CTD" id="6758074"/>
<dbReference type="FunFam" id="3.30.710.10:FF:000159">
    <property type="entry name" value="Speckle-type POZ protein B"/>
    <property type="match status" value="1"/>
</dbReference>
<dbReference type="GO" id="GO:0005737">
    <property type="term" value="C:cytoplasm"/>
    <property type="evidence" value="ECO:0000318"/>
    <property type="project" value="GO_Central"/>
</dbReference>
<dbReference type="eggNOG" id="KOG1987">
    <property type="taxonomic scope" value="Eukaryota"/>
</dbReference>
<dbReference type="Gene3D" id="3.30.710.10">
    <property type="entry name" value="Potassium Channel Kv1.1, Chain A"/>
    <property type="match status" value="1"/>
</dbReference>
<dbReference type="SUPFAM" id="SSF49599">
    <property type="entry name" value="TRAF domain-like"/>
    <property type="match status" value="1"/>
</dbReference>
<keyword evidence="9" id="KW-1185">Reference proteome</keyword>
<reference evidence="8 9" key="1">
    <citation type="journal article" date="2008" name="Nature">
        <title>The Trichoplax genome and the nature of placozoans.</title>
        <authorList>
            <person name="Srivastava M."/>
            <person name="Begovic E."/>
            <person name="Chapman J."/>
            <person name="Putnam N.H."/>
            <person name="Hellsten U."/>
            <person name="Kawashima T."/>
            <person name="Kuo A."/>
            <person name="Mitros T."/>
            <person name="Salamov A."/>
            <person name="Carpenter M.L."/>
            <person name="Signorovitch A.Y."/>
            <person name="Moreno M.A."/>
            <person name="Kamm K."/>
            <person name="Grimwood J."/>
            <person name="Schmutz J."/>
            <person name="Shapiro H."/>
            <person name="Grigoriev I.V."/>
            <person name="Buss L.W."/>
            <person name="Schierwater B."/>
            <person name="Dellaporta S.L."/>
            <person name="Rokhsar D.S."/>
        </authorList>
    </citation>
    <scope>NUCLEOTIDE SEQUENCE [LARGE SCALE GENOMIC DNA]</scope>
    <source>
        <strain evidence="8 9">Grell-BS-1999</strain>
    </source>
</reference>
<dbReference type="Pfam" id="PF22486">
    <property type="entry name" value="MATH_2"/>
    <property type="match status" value="1"/>
</dbReference>
<evidence type="ECO:0000259" key="7">
    <source>
        <dbReference type="PROSITE" id="PS50144"/>
    </source>
</evidence>
<evidence type="ECO:0000256" key="1">
    <source>
        <dbReference type="ARBA" id="ARBA00004123"/>
    </source>
</evidence>
<evidence type="ECO:0008006" key="10">
    <source>
        <dbReference type="Google" id="ProtNLM"/>
    </source>
</evidence>
<dbReference type="GO" id="GO:0030162">
    <property type="term" value="P:regulation of proteolysis"/>
    <property type="evidence" value="ECO:0000318"/>
    <property type="project" value="GO_Central"/>
</dbReference>
<evidence type="ECO:0000256" key="2">
    <source>
        <dbReference type="ARBA" id="ARBA00004906"/>
    </source>
</evidence>
<gene>
    <name evidence="8" type="ORF">TRIADDRAFT_31476</name>
</gene>
<dbReference type="OrthoDB" id="6359816at2759"/>
<keyword evidence="5" id="KW-0539">Nucleus</keyword>
<dbReference type="OMA" id="GEIFTAH"/>
<dbReference type="PROSITE" id="PS50097">
    <property type="entry name" value="BTB"/>
    <property type="match status" value="1"/>
</dbReference>
<sequence length="367" mass="42406">MIPQMAGKVKIDKWCYTEMKVDRYTYVWKIENFTYCPLKTGEFLKSSTFVTASSDKLQWCMKINPRGLDEDCKEYLSIYLVLLSCNKKEVNAKFKFSILDSNEMEKRLMESQRAYSFIQGKDWGFKKFVRRDMLMDKTSGFLTDNRLTLCCEINIVSDPITHDGRFTAQETNVPTCTLSQDMDQLFKTKKFADVTFNIGKDHLKAHKAILSARSAVFDAMFKHSMEEQHQARLDIPDIAADVFEEMIKYIYTGKEPSRMDDLALEMLAAADKYDLQRLKSLCENSISNNLIVDNAAEVLVIADMHNAEILKKNILKFINSYALEIVETEGYKNLLKNHSHLITDAFRTLARSTDSNINSVSRKKRRI</sequence>
<name>B3S989_TRIAD</name>
<dbReference type="RefSeq" id="XP_002116805.1">
    <property type="nucleotide sequence ID" value="XM_002116769.1"/>
</dbReference>
<proteinExistence type="inferred from homology"/>
<dbReference type="GO" id="GO:0005634">
    <property type="term" value="C:nucleus"/>
    <property type="evidence" value="ECO:0007669"/>
    <property type="project" value="UniProtKB-SubCell"/>
</dbReference>
<dbReference type="EMBL" id="DS985258">
    <property type="protein sequence ID" value="EDV20605.1"/>
    <property type="molecule type" value="Genomic_DNA"/>
</dbReference>
<dbReference type="SMART" id="SM00061">
    <property type="entry name" value="MATH"/>
    <property type="match status" value="1"/>
</dbReference>
<dbReference type="PhylomeDB" id="B3S989"/>
<evidence type="ECO:0000313" key="8">
    <source>
        <dbReference type="EMBL" id="EDV20605.1"/>
    </source>
</evidence>
<dbReference type="Pfam" id="PF00651">
    <property type="entry name" value="BTB"/>
    <property type="match status" value="1"/>
</dbReference>
<dbReference type="STRING" id="10228.B3S989"/>
<evidence type="ECO:0000313" key="9">
    <source>
        <dbReference type="Proteomes" id="UP000009022"/>
    </source>
</evidence>